<dbReference type="InterPro" id="IPR047677">
    <property type="entry name" value="GDCCVxC"/>
</dbReference>
<reference evidence="1 2" key="1">
    <citation type="submission" date="2018-07" db="EMBL/GenBank/DDBJ databases">
        <title>Genomic Encyclopedia of Archaeal and Bacterial Type Strains, Phase II (KMG-II): from individual species to whole genera.</title>
        <authorList>
            <person name="Goeker M."/>
        </authorList>
    </citation>
    <scope>NUCLEOTIDE SEQUENCE [LARGE SCALE GENOMIC DNA]</scope>
    <source>
        <strain evidence="1 2">DSM 25795</strain>
    </source>
</reference>
<dbReference type="RefSeq" id="WP_115887026.1">
    <property type="nucleotide sequence ID" value="NZ_QRDQ01000007.1"/>
</dbReference>
<accession>A0A3D9G182</accession>
<dbReference type="AlphaFoldDB" id="A0A3D9G182"/>
<dbReference type="EMBL" id="QRDQ01000007">
    <property type="protein sequence ID" value="RED26960.1"/>
    <property type="molecule type" value="Genomic_DNA"/>
</dbReference>
<organism evidence="1 2">
    <name type="scientific">Flavobacterium cutihirudinis</name>
    <dbReference type="NCBI Taxonomy" id="1265740"/>
    <lineage>
        <taxon>Bacteria</taxon>
        <taxon>Pseudomonadati</taxon>
        <taxon>Bacteroidota</taxon>
        <taxon>Flavobacteriia</taxon>
        <taxon>Flavobacteriales</taxon>
        <taxon>Flavobacteriaceae</taxon>
        <taxon>Flavobacterium</taxon>
    </lineage>
</organism>
<comment type="caution">
    <text evidence="1">The sequence shown here is derived from an EMBL/GenBank/DDBJ whole genome shotgun (WGS) entry which is preliminary data.</text>
</comment>
<evidence type="ECO:0000313" key="1">
    <source>
        <dbReference type="EMBL" id="RED26960.1"/>
    </source>
</evidence>
<proteinExistence type="predicted"/>
<gene>
    <name evidence="1" type="ORF">BD847_0891</name>
</gene>
<protein>
    <submittedName>
        <fullName evidence="1">Uncharacterized protein</fullName>
    </submittedName>
</protein>
<dbReference type="OrthoDB" id="332228at2"/>
<dbReference type="NCBIfam" id="NF041374">
    <property type="entry name" value="GDCCVxC"/>
    <property type="match status" value="1"/>
</dbReference>
<dbReference type="Proteomes" id="UP000257004">
    <property type="component" value="Unassembled WGS sequence"/>
</dbReference>
<sequence>MKIVLQSIITCPLCSHSKEETMPTDACQFFYECENCKQTLKPNQGDCCVYCSFGSVPCPPIQQNKKCC</sequence>
<name>A0A3D9G182_9FLAO</name>
<evidence type="ECO:0000313" key="2">
    <source>
        <dbReference type="Proteomes" id="UP000257004"/>
    </source>
</evidence>
<keyword evidence="2" id="KW-1185">Reference proteome</keyword>